<protein>
    <recommendedName>
        <fullName evidence="5">Phytocyanin domain-containing protein</fullName>
    </recommendedName>
</protein>
<name>A0A7J7MP10_9MAGN</name>
<reference evidence="6 7" key="1">
    <citation type="journal article" date="2020" name="IScience">
        <title>Genome Sequencing of the Endangered Kingdonia uniflora (Circaeasteraceae, Ranunculales) Reveals Potential Mechanisms of Evolutionary Specialization.</title>
        <authorList>
            <person name="Sun Y."/>
            <person name="Deng T."/>
            <person name="Zhang A."/>
            <person name="Moore M.J."/>
            <person name="Landis J.B."/>
            <person name="Lin N."/>
            <person name="Zhang H."/>
            <person name="Zhang X."/>
            <person name="Huang J."/>
            <person name="Zhang X."/>
            <person name="Sun H."/>
            <person name="Wang H."/>
        </authorList>
    </citation>
    <scope>NUCLEOTIDE SEQUENCE [LARGE SCALE GENOMIC DNA]</scope>
    <source>
        <strain evidence="6">TB1705</strain>
        <tissue evidence="6">Leaf</tissue>
    </source>
</reference>
<dbReference type="PANTHER" id="PTHR33021">
    <property type="entry name" value="BLUE COPPER PROTEIN"/>
    <property type="match status" value="1"/>
</dbReference>
<sequence>MAGRIDAAIGCMFLLSVAILLQTSLAQTTHVVGGSIGWTVSADSAVVYTNWSSNQTFLVGDTLVFNFVTGTHDVGEVSKAAYDSCNGTTFIGSLITTGPASIVIKTAGVHYYICTFGMHCSYGQHLMINVKSTATPPTATPPASPPVATPPTTIVAPISPPTTSPPPSPTVSPPSPSTTASPPPLTSDSPSSLPPPPPKSASSVSVAGFSATVFSIIVAFLF</sequence>
<evidence type="ECO:0000313" key="7">
    <source>
        <dbReference type="Proteomes" id="UP000541444"/>
    </source>
</evidence>
<keyword evidence="1" id="KW-1015">Disulfide bond</keyword>
<evidence type="ECO:0000256" key="1">
    <source>
        <dbReference type="ARBA" id="ARBA00023157"/>
    </source>
</evidence>
<gene>
    <name evidence="6" type="ORF">GIB67_017821</name>
</gene>
<dbReference type="PRINTS" id="PR01217">
    <property type="entry name" value="PRICHEXTENSN"/>
</dbReference>
<dbReference type="Proteomes" id="UP000541444">
    <property type="component" value="Unassembled WGS sequence"/>
</dbReference>
<dbReference type="AlphaFoldDB" id="A0A7J7MP10"/>
<feature type="compositionally biased region" description="Pro residues" evidence="3">
    <location>
        <begin position="138"/>
        <end position="149"/>
    </location>
</feature>
<dbReference type="InterPro" id="IPR008972">
    <property type="entry name" value="Cupredoxin"/>
</dbReference>
<dbReference type="PANTHER" id="PTHR33021:SF325">
    <property type="entry name" value="PHYTOCYANIN DOMAIN-CONTAINING PROTEIN"/>
    <property type="match status" value="1"/>
</dbReference>
<evidence type="ECO:0000256" key="4">
    <source>
        <dbReference type="SAM" id="SignalP"/>
    </source>
</evidence>
<feature type="region of interest" description="Disordered" evidence="3">
    <location>
        <begin position="135"/>
        <end position="204"/>
    </location>
</feature>
<keyword evidence="2" id="KW-0325">Glycoprotein</keyword>
<feature type="domain" description="Phytocyanin" evidence="5">
    <location>
        <begin position="28"/>
        <end position="132"/>
    </location>
</feature>
<evidence type="ECO:0000313" key="6">
    <source>
        <dbReference type="EMBL" id="KAF6156685.1"/>
    </source>
</evidence>
<dbReference type="GO" id="GO:0009055">
    <property type="term" value="F:electron transfer activity"/>
    <property type="evidence" value="ECO:0007669"/>
    <property type="project" value="InterPro"/>
</dbReference>
<feature type="chain" id="PRO_5029743693" description="Phytocyanin domain-containing protein" evidence="4">
    <location>
        <begin position="27"/>
        <end position="222"/>
    </location>
</feature>
<dbReference type="FunFam" id="2.60.40.420:FF:000034">
    <property type="entry name" value="Cupredoxin superfamily protein"/>
    <property type="match status" value="1"/>
</dbReference>
<evidence type="ECO:0000256" key="2">
    <source>
        <dbReference type="ARBA" id="ARBA00023180"/>
    </source>
</evidence>
<feature type="compositionally biased region" description="Pro residues" evidence="3">
    <location>
        <begin position="158"/>
        <end position="185"/>
    </location>
</feature>
<dbReference type="EMBL" id="JACGCM010001311">
    <property type="protein sequence ID" value="KAF6156685.1"/>
    <property type="molecule type" value="Genomic_DNA"/>
</dbReference>
<evidence type="ECO:0000256" key="3">
    <source>
        <dbReference type="SAM" id="MobiDB-lite"/>
    </source>
</evidence>
<dbReference type="InterPro" id="IPR003245">
    <property type="entry name" value="Phytocyanin_dom"/>
</dbReference>
<dbReference type="Gene3D" id="2.60.40.420">
    <property type="entry name" value="Cupredoxins - blue copper proteins"/>
    <property type="match status" value="1"/>
</dbReference>
<evidence type="ECO:0000259" key="5">
    <source>
        <dbReference type="PROSITE" id="PS51485"/>
    </source>
</evidence>
<feature type="signal peptide" evidence="4">
    <location>
        <begin position="1"/>
        <end position="26"/>
    </location>
</feature>
<dbReference type="Pfam" id="PF02298">
    <property type="entry name" value="Cu_bind_like"/>
    <property type="match status" value="1"/>
</dbReference>
<comment type="caution">
    <text evidence="6">The sequence shown here is derived from an EMBL/GenBank/DDBJ whole genome shotgun (WGS) entry which is preliminary data.</text>
</comment>
<dbReference type="PROSITE" id="PS51485">
    <property type="entry name" value="PHYTOCYANIN"/>
    <property type="match status" value="1"/>
</dbReference>
<keyword evidence="7" id="KW-1185">Reference proteome</keyword>
<keyword evidence="4" id="KW-0732">Signal</keyword>
<accession>A0A7J7MP10</accession>
<dbReference type="GO" id="GO:0005886">
    <property type="term" value="C:plasma membrane"/>
    <property type="evidence" value="ECO:0007669"/>
    <property type="project" value="TreeGrafter"/>
</dbReference>
<organism evidence="6 7">
    <name type="scientific">Kingdonia uniflora</name>
    <dbReference type="NCBI Taxonomy" id="39325"/>
    <lineage>
        <taxon>Eukaryota</taxon>
        <taxon>Viridiplantae</taxon>
        <taxon>Streptophyta</taxon>
        <taxon>Embryophyta</taxon>
        <taxon>Tracheophyta</taxon>
        <taxon>Spermatophyta</taxon>
        <taxon>Magnoliopsida</taxon>
        <taxon>Ranunculales</taxon>
        <taxon>Circaeasteraceae</taxon>
        <taxon>Kingdonia</taxon>
    </lineage>
</organism>
<dbReference type="InterPro" id="IPR039391">
    <property type="entry name" value="Phytocyanin-like"/>
</dbReference>
<dbReference type="OrthoDB" id="5421909at2759"/>
<proteinExistence type="predicted"/>
<dbReference type="SUPFAM" id="SSF49503">
    <property type="entry name" value="Cupredoxins"/>
    <property type="match status" value="1"/>
</dbReference>